<keyword evidence="1" id="KW-0812">Transmembrane</keyword>
<organism evidence="2 3">
    <name type="scientific">Actinoplanes nipponensis</name>
    <dbReference type="NCBI Taxonomy" id="135950"/>
    <lineage>
        <taxon>Bacteria</taxon>
        <taxon>Bacillati</taxon>
        <taxon>Actinomycetota</taxon>
        <taxon>Actinomycetes</taxon>
        <taxon>Micromonosporales</taxon>
        <taxon>Micromonosporaceae</taxon>
        <taxon>Actinoplanes</taxon>
    </lineage>
</organism>
<evidence type="ECO:0000313" key="2">
    <source>
        <dbReference type="EMBL" id="GIE52175.1"/>
    </source>
</evidence>
<evidence type="ECO:0000256" key="1">
    <source>
        <dbReference type="SAM" id="Phobius"/>
    </source>
</evidence>
<dbReference type="Proteomes" id="UP000647172">
    <property type="component" value="Unassembled WGS sequence"/>
</dbReference>
<dbReference type="RefSeq" id="WP_203773398.1">
    <property type="nucleotide sequence ID" value="NZ_BAAAYJ010000093.1"/>
</dbReference>
<reference evidence="2" key="1">
    <citation type="submission" date="2021-01" db="EMBL/GenBank/DDBJ databases">
        <title>Whole genome shotgun sequence of Actinoplanes nipponensis NBRC 14063.</title>
        <authorList>
            <person name="Komaki H."/>
            <person name="Tamura T."/>
        </authorList>
    </citation>
    <scope>NUCLEOTIDE SEQUENCE</scope>
    <source>
        <strain evidence="2">NBRC 14063</strain>
    </source>
</reference>
<accession>A0A919MWF6</accession>
<keyword evidence="1" id="KW-1133">Transmembrane helix</keyword>
<keyword evidence="1" id="KW-0472">Membrane</keyword>
<feature type="transmembrane region" description="Helical" evidence="1">
    <location>
        <begin position="102"/>
        <end position="122"/>
    </location>
</feature>
<dbReference type="AlphaFoldDB" id="A0A919MWF6"/>
<dbReference type="EMBL" id="BOMQ01000065">
    <property type="protein sequence ID" value="GIE52175.1"/>
    <property type="molecule type" value="Genomic_DNA"/>
</dbReference>
<feature type="transmembrane region" description="Helical" evidence="1">
    <location>
        <begin position="47"/>
        <end position="63"/>
    </location>
</feature>
<sequence length="155" mass="16419">MSVRLLHWPFRLSMSVAALMLLDQSVFAGQFLSGSFTALHTHRENATYAGIAVLVAAASAVLLRWPGPPAGRGPVWPLLACLALFGLIALQIVLGFARTLTVHVPLGVLIILMAVRLAVWAWRYQPAPVRPAPGPLPVGTPVPDAPVAAAPEARP</sequence>
<protein>
    <submittedName>
        <fullName evidence="2">Uncharacterized protein</fullName>
    </submittedName>
</protein>
<comment type="caution">
    <text evidence="2">The sequence shown here is derived from an EMBL/GenBank/DDBJ whole genome shotgun (WGS) entry which is preliminary data.</text>
</comment>
<name>A0A919MWF6_9ACTN</name>
<evidence type="ECO:0000313" key="3">
    <source>
        <dbReference type="Proteomes" id="UP000647172"/>
    </source>
</evidence>
<feature type="transmembrane region" description="Helical" evidence="1">
    <location>
        <begin position="75"/>
        <end position="96"/>
    </location>
</feature>
<proteinExistence type="predicted"/>
<keyword evidence="3" id="KW-1185">Reference proteome</keyword>
<gene>
    <name evidence="2" type="ORF">Ani05nite_57090</name>
</gene>